<dbReference type="GO" id="GO:0006018">
    <property type="term" value="P:2-deoxyribose 1-phosphate catabolic process"/>
    <property type="evidence" value="ECO:0007669"/>
    <property type="project" value="UniProtKB-UniRule"/>
</dbReference>
<evidence type="ECO:0000256" key="3">
    <source>
        <dbReference type="ARBA" id="ARBA00023239"/>
    </source>
</evidence>
<dbReference type="CDD" id="cd00959">
    <property type="entry name" value="DeoC"/>
    <property type="match status" value="1"/>
</dbReference>
<keyword evidence="3 7" id="KW-0456">Lyase</keyword>
<dbReference type="GO" id="GO:0005737">
    <property type="term" value="C:cytoplasm"/>
    <property type="evidence" value="ECO:0007669"/>
    <property type="project" value="UniProtKB-SubCell"/>
</dbReference>
<dbReference type="GO" id="GO:0009264">
    <property type="term" value="P:deoxyribonucleotide catabolic process"/>
    <property type="evidence" value="ECO:0007669"/>
    <property type="project" value="UniProtKB-UniRule"/>
</dbReference>
<dbReference type="PANTHER" id="PTHR10889">
    <property type="entry name" value="DEOXYRIBOSE-PHOSPHATE ALDOLASE"/>
    <property type="match status" value="1"/>
</dbReference>
<dbReference type="EC" id="4.1.2.4" evidence="7"/>
<dbReference type="InterPro" id="IPR028581">
    <property type="entry name" value="DeoC_typeI"/>
</dbReference>
<evidence type="ECO:0000313" key="9">
    <source>
        <dbReference type="Proteomes" id="UP000001405"/>
    </source>
</evidence>
<keyword evidence="9" id="KW-1185">Reference proteome</keyword>
<dbReference type="GO" id="GO:0016052">
    <property type="term" value="P:carbohydrate catabolic process"/>
    <property type="evidence" value="ECO:0007669"/>
    <property type="project" value="TreeGrafter"/>
</dbReference>
<dbReference type="Proteomes" id="UP000001405">
    <property type="component" value="Chromosome"/>
</dbReference>
<sequence length="220" mass="24044">MESQLNINIADYIEHSSLNPNYTDEDVKTLCEEAQYFKFPSVCVYPNSVSQAVQLLHRTNISVCTVIGFPAGATTSSVKLYEAQEASDNGAKELNVMINLGELKSGNSKFIYDEISSICEITKKTIKVVLESNLLTNTEKNLAVEVCTDAGAKYIETNTGWFGGITKIDIEYLNKICAGKIGIKASGGIQTFKQASDLYELGAIRIGTSHGINIVRNQNK</sequence>
<comment type="similarity">
    <text evidence="1 7">Belongs to the DeoC/FbaB aldolase family. DeoC type 1 subfamily.</text>
</comment>
<dbReference type="Gene3D" id="3.20.20.70">
    <property type="entry name" value="Aldolase class I"/>
    <property type="match status" value="1"/>
</dbReference>
<evidence type="ECO:0000256" key="1">
    <source>
        <dbReference type="ARBA" id="ARBA00010936"/>
    </source>
</evidence>
<dbReference type="InterPro" id="IPR013785">
    <property type="entry name" value="Aldolase_TIM"/>
</dbReference>
<comment type="function">
    <text evidence="6 7">Catalyzes a reversible aldol reaction between acetaldehyde and D-glyceraldehyde 3-phosphate to generate 2-deoxy-D-ribose 5-phosphate.</text>
</comment>
<evidence type="ECO:0000256" key="5">
    <source>
        <dbReference type="ARBA" id="ARBA00048791"/>
    </source>
</evidence>
<dbReference type="HOGENOM" id="CLU_053595_0_2_3"/>
<dbReference type="RefSeq" id="WP_012954234.1">
    <property type="nucleotide sequence ID" value="NC_013771.1"/>
</dbReference>
<dbReference type="KEGG" id="cyu:UCYN_08630"/>
<dbReference type="FunFam" id="3.20.20.70:FF:000044">
    <property type="entry name" value="Deoxyribose-phosphate aldolase"/>
    <property type="match status" value="1"/>
</dbReference>
<dbReference type="InterPro" id="IPR011343">
    <property type="entry name" value="DeoC"/>
</dbReference>
<dbReference type="NCBIfam" id="TIGR00126">
    <property type="entry name" value="deoC"/>
    <property type="match status" value="1"/>
</dbReference>
<dbReference type="PIRSF" id="PIRSF001357">
    <property type="entry name" value="DeoC"/>
    <property type="match status" value="1"/>
</dbReference>
<evidence type="ECO:0000256" key="4">
    <source>
        <dbReference type="ARBA" id="ARBA00023270"/>
    </source>
</evidence>
<dbReference type="HAMAP" id="MF_00114">
    <property type="entry name" value="DeoC_type1"/>
    <property type="match status" value="1"/>
</dbReference>
<gene>
    <name evidence="7" type="primary">deoC</name>
    <name evidence="8" type="ordered locus">UCYN_08630</name>
</gene>
<dbReference type="GO" id="GO:0004139">
    <property type="term" value="F:deoxyribose-phosphate aldolase activity"/>
    <property type="evidence" value="ECO:0007669"/>
    <property type="project" value="UniProtKB-UniRule"/>
</dbReference>
<comment type="catalytic activity">
    <reaction evidence="5 7">
        <text>2-deoxy-D-ribose 5-phosphate = D-glyceraldehyde 3-phosphate + acetaldehyde</text>
        <dbReference type="Rhea" id="RHEA:12821"/>
        <dbReference type="ChEBI" id="CHEBI:15343"/>
        <dbReference type="ChEBI" id="CHEBI:59776"/>
        <dbReference type="ChEBI" id="CHEBI:62877"/>
        <dbReference type="EC" id="4.1.2.4"/>
    </reaction>
</comment>
<feature type="active site" description="Proton donor/acceptor" evidence="7">
    <location>
        <position position="184"/>
    </location>
</feature>
<dbReference type="PANTHER" id="PTHR10889:SF1">
    <property type="entry name" value="DEOXYRIBOSE-PHOSPHATE ALDOLASE"/>
    <property type="match status" value="1"/>
</dbReference>
<keyword evidence="2 7" id="KW-0963">Cytoplasm</keyword>
<evidence type="ECO:0000256" key="7">
    <source>
        <dbReference type="HAMAP-Rule" id="MF_00114"/>
    </source>
</evidence>
<keyword evidence="4 7" id="KW-0704">Schiff base</keyword>
<comment type="pathway">
    <text evidence="7">Carbohydrate degradation; 2-deoxy-D-ribose 1-phosphate degradation; D-glyceraldehyde 3-phosphate and acetaldehyde from 2-deoxy-alpha-D-ribose 1-phosphate: step 2/2.</text>
</comment>
<comment type="subcellular location">
    <subcellularLocation>
        <location evidence="7">Cytoplasm</location>
    </subcellularLocation>
</comment>
<dbReference type="SUPFAM" id="SSF51569">
    <property type="entry name" value="Aldolase"/>
    <property type="match status" value="1"/>
</dbReference>
<evidence type="ECO:0000256" key="2">
    <source>
        <dbReference type="ARBA" id="ARBA00022490"/>
    </source>
</evidence>
<accession>D3EPZ7</accession>
<comment type="caution">
    <text evidence="7">Lacks conserved residue(s) required for the propagation of feature annotation.</text>
</comment>
<dbReference type="PATRIC" id="fig|713887.8.peg.803"/>
<name>D3EPZ7_ATETH</name>
<evidence type="ECO:0000313" key="8">
    <source>
        <dbReference type="EMBL" id="ADB95547.1"/>
    </source>
</evidence>
<proteinExistence type="inferred from homology"/>
<dbReference type="Pfam" id="PF01791">
    <property type="entry name" value="DeoC"/>
    <property type="match status" value="1"/>
</dbReference>
<protein>
    <recommendedName>
        <fullName evidence="7">Deoxyribose-phosphate aldolase</fullName>
        <shortName evidence="7">DERA</shortName>
        <ecNumber evidence="7">4.1.2.4</ecNumber>
    </recommendedName>
    <alternativeName>
        <fullName evidence="7">2-deoxy-D-ribose 5-phosphate aldolase</fullName>
    </alternativeName>
    <alternativeName>
        <fullName evidence="7">Phosphodeoxyriboaldolase</fullName>
        <shortName evidence="7">Deoxyriboaldolase</shortName>
    </alternativeName>
</protein>
<dbReference type="STRING" id="1453429.UCYN_08630"/>
<dbReference type="OrthoDB" id="9778711at2"/>
<dbReference type="SMART" id="SM01133">
    <property type="entry name" value="DeoC"/>
    <property type="match status" value="1"/>
</dbReference>
<evidence type="ECO:0000256" key="6">
    <source>
        <dbReference type="ARBA" id="ARBA00056337"/>
    </source>
</evidence>
<dbReference type="InterPro" id="IPR002915">
    <property type="entry name" value="DeoC/FbaB/LacD_aldolase"/>
</dbReference>
<dbReference type="AlphaFoldDB" id="D3EPZ7"/>
<organism evidence="9">
    <name type="scientific">Atelocyanobacterium thalassa (isolate ALOHA)</name>
    <dbReference type="NCBI Taxonomy" id="1453429"/>
    <lineage>
        <taxon>Bacteria</taxon>
        <taxon>Bacillati</taxon>
        <taxon>Cyanobacteriota</taxon>
        <taxon>Cyanophyceae</taxon>
        <taxon>Oscillatoriophycideae</taxon>
        <taxon>Chroococcales</taxon>
        <taxon>Aphanothecaceae</taxon>
        <taxon>Candidatus Atelocyanobacterium</taxon>
        <taxon>Candidatus Atelocyanobacterium thalassae</taxon>
    </lineage>
</organism>
<dbReference type="EMBL" id="CP001842">
    <property type="protein sequence ID" value="ADB95547.1"/>
    <property type="molecule type" value="Genomic_DNA"/>
</dbReference>
<reference evidence="8 9" key="1">
    <citation type="journal article" date="2010" name="Nature">
        <title>Metabolic streamlining in an open-ocean nitrogen-fixing cyanobacterium.</title>
        <authorList>
            <person name="Tripp H.J."/>
            <person name="Bench S.R."/>
            <person name="Turk K.A."/>
            <person name="Foster R.A."/>
            <person name="Desany B.A."/>
            <person name="Niazi F."/>
            <person name="Affourtit J.P."/>
            <person name="Zehr J.P."/>
        </authorList>
    </citation>
    <scope>NUCLEOTIDE SEQUENCE [LARGE SCALE GENOMIC DNA]</scope>
    <source>
        <strain evidence="9">ALOHA</strain>
    </source>
</reference>
<dbReference type="UniPathway" id="UPA00002">
    <property type="reaction ID" value="UER00468"/>
</dbReference>